<comment type="caution">
    <text evidence="5">The sequence shown here is derived from an EMBL/GenBank/DDBJ whole genome shotgun (WGS) entry which is preliminary data.</text>
</comment>
<dbReference type="SUPFAM" id="SSF52080">
    <property type="entry name" value="Ribosomal proteins L15p and L18e"/>
    <property type="match status" value="1"/>
</dbReference>
<sequence length="120" mass="13396">MRPTGPTSLVTRRLIGELRRAARRNSAPVWLRVAELLERPRRRRAEVNLSKINRHARDGEMVIVPGKVLGAGTLEKKVTVAALSFSLQALVKIRLSGSRAVTLEEAVRENPRGSRTRIII</sequence>
<dbReference type="InterPro" id="IPR001196">
    <property type="entry name" value="Ribosomal_uL15_CS"/>
</dbReference>
<accession>A0A401H8E7</accession>
<dbReference type="InterPro" id="IPR022947">
    <property type="entry name" value="Ribosomal_eL18_arc"/>
</dbReference>
<dbReference type="Proteomes" id="UP000291213">
    <property type="component" value="Unassembled WGS sequence"/>
</dbReference>
<dbReference type="AlphaFoldDB" id="A0A401H8E7"/>
<keyword evidence="3 4" id="KW-0687">Ribonucleoprotein</keyword>
<evidence type="ECO:0000313" key="5">
    <source>
        <dbReference type="EMBL" id="GBF08707.1"/>
    </source>
</evidence>
<dbReference type="InterPro" id="IPR036227">
    <property type="entry name" value="Ribosomal_uL15/eL18_sf"/>
</dbReference>
<dbReference type="HAMAP" id="MF_00329">
    <property type="entry name" value="Ribosomal_eL18"/>
    <property type="match status" value="1"/>
</dbReference>
<dbReference type="InterPro" id="IPR021132">
    <property type="entry name" value="Ribosomal_eL18/eL18-A/B/_CS"/>
</dbReference>
<organism evidence="5 6">
    <name type="scientific">Aeropyrum pernix</name>
    <dbReference type="NCBI Taxonomy" id="56636"/>
    <lineage>
        <taxon>Archaea</taxon>
        <taxon>Thermoproteota</taxon>
        <taxon>Thermoprotei</taxon>
        <taxon>Desulfurococcales</taxon>
        <taxon>Desulfurococcaceae</taxon>
        <taxon>Aeropyrum</taxon>
    </lineage>
</organism>
<evidence type="ECO:0000256" key="3">
    <source>
        <dbReference type="ARBA" id="ARBA00023274"/>
    </source>
</evidence>
<evidence type="ECO:0000256" key="1">
    <source>
        <dbReference type="ARBA" id="ARBA00006815"/>
    </source>
</evidence>
<dbReference type="PROSITE" id="PS00475">
    <property type="entry name" value="RIBOSOMAL_L15"/>
    <property type="match status" value="1"/>
</dbReference>
<gene>
    <name evidence="4" type="primary">rpl18e</name>
    <name evidence="5" type="ORF">apy_04320</name>
</gene>
<dbReference type="OrthoDB" id="11309at2157"/>
<keyword evidence="2 4" id="KW-0689">Ribosomal protein</keyword>
<comment type="similarity">
    <text evidence="1 4">Belongs to the eukaryotic ribosomal protein eL18 family.</text>
</comment>
<dbReference type="NCBIfam" id="NF003079">
    <property type="entry name" value="PRK04005.1"/>
    <property type="match status" value="1"/>
</dbReference>
<dbReference type="GO" id="GO:0003735">
    <property type="term" value="F:structural constituent of ribosome"/>
    <property type="evidence" value="ECO:0007669"/>
    <property type="project" value="InterPro"/>
</dbReference>
<evidence type="ECO:0000256" key="2">
    <source>
        <dbReference type="ARBA" id="ARBA00022980"/>
    </source>
</evidence>
<dbReference type="GO" id="GO:1990904">
    <property type="term" value="C:ribonucleoprotein complex"/>
    <property type="evidence" value="ECO:0007669"/>
    <property type="project" value="UniProtKB-KW"/>
</dbReference>
<name>A0A401H8E7_AERPX</name>
<dbReference type="EMBL" id="BDMD01000018">
    <property type="protein sequence ID" value="GBF08707.1"/>
    <property type="molecule type" value="Genomic_DNA"/>
</dbReference>
<protein>
    <recommendedName>
        <fullName evidence="4">Large ribosomal subunit protein eL18</fullName>
    </recommendedName>
</protein>
<dbReference type="GO" id="GO:0005840">
    <property type="term" value="C:ribosome"/>
    <property type="evidence" value="ECO:0007669"/>
    <property type="project" value="UniProtKB-KW"/>
</dbReference>
<dbReference type="Gene3D" id="3.100.10.10">
    <property type="match status" value="1"/>
</dbReference>
<dbReference type="RefSeq" id="WP_131159758.1">
    <property type="nucleotide sequence ID" value="NZ_BDMD01000018.1"/>
</dbReference>
<reference evidence="5 6" key="1">
    <citation type="submission" date="2017-02" db="EMBL/GenBank/DDBJ databases">
        <title>isolation and characterization of a novel temperate virus Aeropyrum globular virus 1 infecting hyperthermophilic archaeon Aeropyrum.</title>
        <authorList>
            <person name="Yumiya M."/>
            <person name="Yoshida T."/>
            <person name="Sako Y."/>
        </authorList>
    </citation>
    <scope>NUCLEOTIDE SEQUENCE [LARGE SCALE GENOMIC DNA]</scope>
    <source>
        <strain evidence="5 6">YK1-12-2013</strain>
    </source>
</reference>
<dbReference type="GO" id="GO:0006412">
    <property type="term" value="P:translation"/>
    <property type="evidence" value="ECO:0007669"/>
    <property type="project" value="UniProtKB-UniRule"/>
</dbReference>
<dbReference type="PROSITE" id="PS01106">
    <property type="entry name" value="RIBOSOMAL_L18E"/>
    <property type="match status" value="1"/>
</dbReference>
<proteinExistence type="inferred from homology"/>
<evidence type="ECO:0000313" key="6">
    <source>
        <dbReference type="Proteomes" id="UP000291213"/>
    </source>
</evidence>
<evidence type="ECO:0000256" key="4">
    <source>
        <dbReference type="HAMAP-Rule" id="MF_00329"/>
    </source>
</evidence>